<evidence type="ECO:0000313" key="2">
    <source>
        <dbReference type="Proteomes" id="UP000254326"/>
    </source>
</evidence>
<proteinExistence type="predicted"/>
<gene>
    <name evidence="1" type="ORF">DN730_09845</name>
</gene>
<protein>
    <submittedName>
        <fullName evidence="1">Uncharacterized protein</fullName>
    </submittedName>
</protein>
<dbReference type="AlphaFoldDB" id="A0A370UA99"/>
<dbReference type="EMBL" id="QKRA01000003">
    <property type="protein sequence ID" value="RDL44678.1"/>
    <property type="molecule type" value="Genomic_DNA"/>
</dbReference>
<evidence type="ECO:0000313" key="1">
    <source>
        <dbReference type="EMBL" id="RDL44678.1"/>
    </source>
</evidence>
<dbReference type="Proteomes" id="UP000254326">
    <property type="component" value="Unassembled WGS sequence"/>
</dbReference>
<sequence>MNEIGFNISNDFKRMEKILHGLQTDVIQKAKIRALNRTAERVKEHTVRQVLPKYIDRPTRWTLNSVMVRNASRKGGMEARVLFKDWRYVAKSASAAADYLDPMIEGGDRRPKNFERRLKRSGLIRKDQFALPGGDIRLDRFGNIPARVSDHILRDLKAYNDGGYDRNTKRQALKYFLLPRYPHKPIGVYWRQGGKLKQAIVFAEDAPNYEARLPFYLEAQKMTVRVISEEFREAAQYYAARMSK</sequence>
<accession>A0A370UA99</accession>
<name>A0A370UA99_9GAMM</name>
<dbReference type="RefSeq" id="WP_115467941.1">
    <property type="nucleotide sequence ID" value="NZ_QKRA01000003.1"/>
</dbReference>
<comment type="caution">
    <text evidence="1">The sequence shown here is derived from an EMBL/GenBank/DDBJ whole genome shotgun (WGS) entry which is preliminary data.</text>
</comment>
<dbReference type="OrthoDB" id="6871774at2"/>
<organism evidence="1 2">
    <name type="scientific">Marinomonas piezotolerans</name>
    <dbReference type="NCBI Taxonomy" id="2213058"/>
    <lineage>
        <taxon>Bacteria</taxon>
        <taxon>Pseudomonadati</taxon>
        <taxon>Pseudomonadota</taxon>
        <taxon>Gammaproteobacteria</taxon>
        <taxon>Oceanospirillales</taxon>
        <taxon>Oceanospirillaceae</taxon>
        <taxon>Marinomonas</taxon>
    </lineage>
</organism>
<reference evidence="1 2" key="1">
    <citation type="submission" date="2018-06" db="EMBL/GenBank/DDBJ databases">
        <title>Marinomonas sp. YLB-05 draft genome sequence.</title>
        <authorList>
            <person name="Yu L."/>
            <person name="Tang X."/>
        </authorList>
    </citation>
    <scope>NUCLEOTIDE SEQUENCE [LARGE SCALE GENOMIC DNA]</scope>
    <source>
        <strain evidence="1 2">YLB-05</strain>
    </source>
</reference>
<keyword evidence="2" id="KW-1185">Reference proteome</keyword>